<protein>
    <submittedName>
        <fullName evidence="1">Uncharacterized protein</fullName>
    </submittedName>
</protein>
<gene>
    <name evidence="1" type="ORF">GGQ73_002865</name>
</gene>
<accession>A0A7W6C8V8</accession>
<reference evidence="1 2" key="1">
    <citation type="submission" date="2020-08" db="EMBL/GenBank/DDBJ databases">
        <title>Genomic Encyclopedia of Type Strains, Phase IV (KMG-IV): sequencing the most valuable type-strain genomes for metagenomic binning, comparative biology and taxonomic classification.</title>
        <authorList>
            <person name="Goeker M."/>
        </authorList>
    </citation>
    <scope>NUCLEOTIDE SEQUENCE [LARGE SCALE GENOMIC DNA]</scope>
    <source>
        <strain evidence="1 2">DSM 26438</strain>
    </source>
</reference>
<keyword evidence="2" id="KW-1185">Reference proteome</keyword>
<dbReference type="Proteomes" id="UP000565286">
    <property type="component" value="Unassembled WGS sequence"/>
</dbReference>
<sequence length="35" mass="3913">MEMQRFFSYPVVDIVLLKAILLRFGEAGSLPDKGA</sequence>
<proteinExistence type="predicted"/>
<evidence type="ECO:0000313" key="1">
    <source>
        <dbReference type="EMBL" id="MBB3946901.1"/>
    </source>
</evidence>
<dbReference type="EMBL" id="JACIDV010000008">
    <property type="protein sequence ID" value="MBB3946901.1"/>
    <property type="molecule type" value="Genomic_DNA"/>
</dbReference>
<organism evidence="1 2">
    <name type="scientific">Rhizobium skierniewicense</name>
    <dbReference type="NCBI Taxonomy" id="984260"/>
    <lineage>
        <taxon>Bacteria</taxon>
        <taxon>Pseudomonadati</taxon>
        <taxon>Pseudomonadota</taxon>
        <taxon>Alphaproteobacteria</taxon>
        <taxon>Hyphomicrobiales</taxon>
        <taxon>Rhizobiaceae</taxon>
        <taxon>Rhizobium/Agrobacterium group</taxon>
        <taxon>Rhizobium</taxon>
    </lineage>
</organism>
<evidence type="ECO:0000313" key="2">
    <source>
        <dbReference type="Proteomes" id="UP000565286"/>
    </source>
</evidence>
<name>A0A7W6C8V8_9HYPH</name>
<dbReference type="AlphaFoldDB" id="A0A7W6C8V8"/>
<comment type="caution">
    <text evidence="1">The sequence shown here is derived from an EMBL/GenBank/DDBJ whole genome shotgun (WGS) entry which is preliminary data.</text>
</comment>